<protein>
    <submittedName>
        <fullName evidence="2">Uncharacterized protein</fullName>
    </submittedName>
</protein>
<feature type="region of interest" description="Disordered" evidence="1">
    <location>
        <begin position="50"/>
        <end position="74"/>
    </location>
</feature>
<accession>A0A699WMP7</accession>
<organism evidence="2">
    <name type="scientific">Tanacetum cinerariifolium</name>
    <name type="common">Dalmatian daisy</name>
    <name type="synonym">Chrysanthemum cinerariifolium</name>
    <dbReference type="NCBI Taxonomy" id="118510"/>
    <lineage>
        <taxon>Eukaryota</taxon>
        <taxon>Viridiplantae</taxon>
        <taxon>Streptophyta</taxon>
        <taxon>Embryophyta</taxon>
        <taxon>Tracheophyta</taxon>
        <taxon>Spermatophyta</taxon>
        <taxon>Magnoliopsida</taxon>
        <taxon>eudicotyledons</taxon>
        <taxon>Gunneridae</taxon>
        <taxon>Pentapetalae</taxon>
        <taxon>asterids</taxon>
        <taxon>campanulids</taxon>
        <taxon>Asterales</taxon>
        <taxon>Asteraceae</taxon>
        <taxon>Asteroideae</taxon>
        <taxon>Anthemideae</taxon>
        <taxon>Anthemidinae</taxon>
        <taxon>Tanacetum</taxon>
    </lineage>
</organism>
<evidence type="ECO:0000313" key="2">
    <source>
        <dbReference type="EMBL" id="GFD48885.1"/>
    </source>
</evidence>
<comment type="caution">
    <text evidence="2">The sequence shown here is derived from an EMBL/GenBank/DDBJ whole genome shotgun (WGS) entry which is preliminary data.</text>
</comment>
<sequence length="126" mass="13100">VNYPKDTEALLKAKIKSDPALPSFPGVVTRQGGDRKLTLYDILAGIVDTQKSKADPTSPALSRKFTPRTSPTPVSWNERWAKQEASAAKAVKPVQAASLSTSLPGGSSATASMGKGEAVSSSTLTA</sequence>
<dbReference type="EMBL" id="BKCJ011731775">
    <property type="protein sequence ID" value="GFD48885.1"/>
    <property type="molecule type" value="Genomic_DNA"/>
</dbReference>
<reference evidence="2" key="1">
    <citation type="journal article" date="2019" name="Sci. Rep.">
        <title>Draft genome of Tanacetum cinerariifolium, the natural source of mosquito coil.</title>
        <authorList>
            <person name="Yamashiro T."/>
            <person name="Shiraishi A."/>
            <person name="Satake H."/>
            <person name="Nakayama K."/>
        </authorList>
    </citation>
    <scope>NUCLEOTIDE SEQUENCE</scope>
</reference>
<dbReference type="AlphaFoldDB" id="A0A699WMP7"/>
<proteinExistence type="predicted"/>
<feature type="non-terminal residue" evidence="2">
    <location>
        <position position="126"/>
    </location>
</feature>
<feature type="non-terminal residue" evidence="2">
    <location>
        <position position="1"/>
    </location>
</feature>
<feature type="compositionally biased region" description="Polar residues" evidence="1">
    <location>
        <begin position="97"/>
        <end position="111"/>
    </location>
</feature>
<name>A0A699WMP7_TANCI</name>
<evidence type="ECO:0000256" key="1">
    <source>
        <dbReference type="SAM" id="MobiDB-lite"/>
    </source>
</evidence>
<feature type="region of interest" description="Disordered" evidence="1">
    <location>
        <begin position="91"/>
        <end position="126"/>
    </location>
</feature>
<gene>
    <name evidence="2" type="ORF">Tci_920854</name>
</gene>